<feature type="region of interest" description="Disordered" evidence="1">
    <location>
        <begin position="12"/>
        <end position="40"/>
    </location>
</feature>
<sequence length="96" mass="10426">MPPLLMDMLLAPKTAAPPVSPLSKSKRRSWDDGPNPMLDSSAILEVEARNPRAPELDAGAPGPHIVEAETVETILEMYSQRPVGELEGQNTYATEM</sequence>
<keyword evidence="3" id="KW-1185">Reference proteome</keyword>
<evidence type="ECO:0000313" key="2">
    <source>
        <dbReference type="EMBL" id="CAF9913855.1"/>
    </source>
</evidence>
<gene>
    <name evidence="2" type="ORF">ALECFALPRED_009122</name>
</gene>
<evidence type="ECO:0000313" key="3">
    <source>
        <dbReference type="Proteomes" id="UP000664203"/>
    </source>
</evidence>
<proteinExistence type="predicted"/>
<comment type="caution">
    <text evidence="2">The sequence shown here is derived from an EMBL/GenBank/DDBJ whole genome shotgun (WGS) entry which is preliminary data.</text>
</comment>
<dbReference type="Proteomes" id="UP000664203">
    <property type="component" value="Unassembled WGS sequence"/>
</dbReference>
<accession>A0A8H3IAT1</accession>
<evidence type="ECO:0000256" key="1">
    <source>
        <dbReference type="SAM" id="MobiDB-lite"/>
    </source>
</evidence>
<name>A0A8H3IAT1_9LECA</name>
<organism evidence="2 3">
    <name type="scientific">Alectoria fallacina</name>
    <dbReference type="NCBI Taxonomy" id="1903189"/>
    <lineage>
        <taxon>Eukaryota</taxon>
        <taxon>Fungi</taxon>
        <taxon>Dikarya</taxon>
        <taxon>Ascomycota</taxon>
        <taxon>Pezizomycotina</taxon>
        <taxon>Lecanoromycetes</taxon>
        <taxon>OSLEUM clade</taxon>
        <taxon>Lecanoromycetidae</taxon>
        <taxon>Lecanorales</taxon>
        <taxon>Lecanorineae</taxon>
        <taxon>Parmeliaceae</taxon>
        <taxon>Alectoria</taxon>
    </lineage>
</organism>
<dbReference type="EMBL" id="CAJPDR010000066">
    <property type="protein sequence ID" value="CAF9913855.1"/>
    <property type="molecule type" value="Genomic_DNA"/>
</dbReference>
<protein>
    <submittedName>
        <fullName evidence="2">Uncharacterized protein</fullName>
    </submittedName>
</protein>
<dbReference type="AlphaFoldDB" id="A0A8H3IAT1"/>
<reference evidence="2" key="1">
    <citation type="submission" date="2021-03" db="EMBL/GenBank/DDBJ databases">
        <authorList>
            <person name="Tagirdzhanova G."/>
        </authorList>
    </citation>
    <scope>NUCLEOTIDE SEQUENCE</scope>
</reference>